<protein>
    <recommendedName>
        <fullName evidence="6">RNA polymerase sigma factor</fullName>
    </recommendedName>
</protein>
<dbReference type="EMBL" id="VOOS01000002">
    <property type="protein sequence ID" value="TXB65899.1"/>
    <property type="molecule type" value="Genomic_DNA"/>
</dbReference>
<evidence type="ECO:0000313" key="10">
    <source>
        <dbReference type="Proteomes" id="UP000321721"/>
    </source>
</evidence>
<feature type="domain" description="RNA polymerase sigma factor 70 region 4 type 2" evidence="8">
    <location>
        <begin position="112"/>
        <end position="163"/>
    </location>
</feature>
<evidence type="ECO:0000256" key="3">
    <source>
        <dbReference type="ARBA" id="ARBA00023082"/>
    </source>
</evidence>
<dbReference type="PROSITE" id="PS01063">
    <property type="entry name" value="SIGMA70_ECF"/>
    <property type="match status" value="1"/>
</dbReference>
<accession>A0A5C6RVI4</accession>
<dbReference type="InterPro" id="IPR013325">
    <property type="entry name" value="RNA_pol_sigma_r2"/>
</dbReference>
<dbReference type="InterPro" id="IPR039425">
    <property type="entry name" value="RNA_pol_sigma-70-like"/>
</dbReference>
<dbReference type="PANTHER" id="PTHR43133">
    <property type="entry name" value="RNA POLYMERASE ECF-TYPE SIGMA FACTO"/>
    <property type="match status" value="1"/>
</dbReference>
<dbReference type="OrthoDB" id="1027298at2"/>
<dbReference type="SUPFAM" id="SSF88659">
    <property type="entry name" value="Sigma3 and sigma4 domains of RNA polymerase sigma factors"/>
    <property type="match status" value="1"/>
</dbReference>
<feature type="domain" description="RNA polymerase sigma-70 region 2" evidence="7">
    <location>
        <begin position="9"/>
        <end position="76"/>
    </location>
</feature>
<keyword evidence="4 6" id="KW-0238">DNA-binding</keyword>
<evidence type="ECO:0000256" key="6">
    <source>
        <dbReference type="RuleBase" id="RU000716"/>
    </source>
</evidence>
<dbReference type="InterPro" id="IPR014284">
    <property type="entry name" value="RNA_pol_sigma-70_dom"/>
</dbReference>
<comment type="similarity">
    <text evidence="1 6">Belongs to the sigma-70 factor family. ECF subfamily.</text>
</comment>
<name>A0A5C6RVI4_9FLAO</name>
<comment type="caution">
    <text evidence="9">The sequence shown here is derived from an EMBL/GenBank/DDBJ whole genome shotgun (WGS) entry which is preliminary data.</text>
</comment>
<keyword evidence="3 6" id="KW-0731">Sigma factor</keyword>
<evidence type="ECO:0000259" key="7">
    <source>
        <dbReference type="Pfam" id="PF04542"/>
    </source>
</evidence>
<evidence type="ECO:0000256" key="5">
    <source>
        <dbReference type="ARBA" id="ARBA00023163"/>
    </source>
</evidence>
<evidence type="ECO:0000313" key="9">
    <source>
        <dbReference type="EMBL" id="TXB65899.1"/>
    </source>
</evidence>
<dbReference type="CDD" id="cd06171">
    <property type="entry name" value="Sigma70_r4"/>
    <property type="match status" value="1"/>
</dbReference>
<dbReference type="InterPro" id="IPR036388">
    <property type="entry name" value="WH-like_DNA-bd_sf"/>
</dbReference>
<reference evidence="9 10" key="1">
    <citation type="submission" date="2019-08" db="EMBL/GenBank/DDBJ databases">
        <title>Genome of Vicingus serpentipes NCIMB 15042.</title>
        <authorList>
            <person name="Bowman J.P."/>
        </authorList>
    </citation>
    <scope>NUCLEOTIDE SEQUENCE [LARGE SCALE GENOMIC DNA]</scope>
    <source>
        <strain evidence="9 10">NCIMB 15042</strain>
    </source>
</reference>
<evidence type="ECO:0000256" key="1">
    <source>
        <dbReference type="ARBA" id="ARBA00010641"/>
    </source>
</evidence>
<dbReference type="NCBIfam" id="TIGR02937">
    <property type="entry name" value="sigma70-ECF"/>
    <property type="match status" value="1"/>
</dbReference>
<dbReference type="InterPro" id="IPR007627">
    <property type="entry name" value="RNA_pol_sigma70_r2"/>
</dbReference>
<dbReference type="Pfam" id="PF04542">
    <property type="entry name" value="Sigma70_r2"/>
    <property type="match status" value="1"/>
</dbReference>
<evidence type="ECO:0000256" key="2">
    <source>
        <dbReference type="ARBA" id="ARBA00023015"/>
    </source>
</evidence>
<keyword evidence="10" id="KW-1185">Reference proteome</keyword>
<keyword evidence="2 6" id="KW-0805">Transcription regulation</keyword>
<dbReference type="Pfam" id="PF08281">
    <property type="entry name" value="Sigma70_r4_2"/>
    <property type="match status" value="1"/>
</dbReference>
<dbReference type="SUPFAM" id="SSF88946">
    <property type="entry name" value="Sigma2 domain of RNA polymerase sigma factors"/>
    <property type="match status" value="1"/>
</dbReference>
<dbReference type="GO" id="GO:0003677">
    <property type="term" value="F:DNA binding"/>
    <property type="evidence" value="ECO:0007669"/>
    <property type="project" value="UniProtKB-KW"/>
</dbReference>
<dbReference type="InterPro" id="IPR000838">
    <property type="entry name" value="RNA_pol_sigma70_ECF_CS"/>
</dbReference>
<organism evidence="9 10">
    <name type="scientific">Vicingus serpentipes</name>
    <dbReference type="NCBI Taxonomy" id="1926625"/>
    <lineage>
        <taxon>Bacteria</taxon>
        <taxon>Pseudomonadati</taxon>
        <taxon>Bacteroidota</taxon>
        <taxon>Flavobacteriia</taxon>
        <taxon>Flavobacteriales</taxon>
        <taxon>Vicingaceae</taxon>
        <taxon>Vicingus</taxon>
    </lineage>
</organism>
<proteinExistence type="inferred from homology"/>
<evidence type="ECO:0000259" key="8">
    <source>
        <dbReference type="Pfam" id="PF08281"/>
    </source>
</evidence>
<dbReference type="Gene3D" id="1.10.1740.10">
    <property type="match status" value="1"/>
</dbReference>
<dbReference type="AlphaFoldDB" id="A0A5C6RVI4"/>
<dbReference type="GO" id="GO:0016987">
    <property type="term" value="F:sigma factor activity"/>
    <property type="evidence" value="ECO:0007669"/>
    <property type="project" value="UniProtKB-KW"/>
</dbReference>
<dbReference type="GO" id="GO:0006352">
    <property type="term" value="P:DNA-templated transcription initiation"/>
    <property type="evidence" value="ECO:0007669"/>
    <property type="project" value="InterPro"/>
</dbReference>
<sequence>MLNLSIEEIYDEHNGLVYNLCLNYLQNIEDAEEVTQDVFVTIFKKQEEFKSNSSLKTWIYRITVNHCLDFLKAKKRKKRFGFIIPIYDNSESYSYSDFNHPGIILENREATEKLLKLINELPDNQKTALILKIIDELSQKEIAEVMDLSVKAVESLLSRAKNNLKEKIKQSEGYNN</sequence>
<evidence type="ECO:0000256" key="4">
    <source>
        <dbReference type="ARBA" id="ARBA00023125"/>
    </source>
</evidence>
<keyword evidence="5 6" id="KW-0804">Transcription</keyword>
<dbReference type="PANTHER" id="PTHR43133:SF8">
    <property type="entry name" value="RNA POLYMERASE SIGMA FACTOR HI_1459-RELATED"/>
    <property type="match status" value="1"/>
</dbReference>
<dbReference type="Gene3D" id="1.10.10.10">
    <property type="entry name" value="Winged helix-like DNA-binding domain superfamily/Winged helix DNA-binding domain"/>
    <property type="match status" value="1"/>
</dbReference>
<dbReference type="RefSeq" id="WP_147099177.1">
    <property type="nucleotide sequence ID" value="NZ_VOOS01000002.1"/>
</dbReference>
<dbReference type="InterPro" id="IPR013324">
    <property type="entry name" value="RNA_pol_sigma_r3/r4-like"/>
</dbReference>
<dbReference type="Proteomes" id="UP000321721">
    <property type="component" value="Unassembled WGS sequence"/>
</dbReference>
<dbReference type="InterPro" id="IPR013249">
    <property type="entry name" value="RNA_pol_sigma70_r4_t2"/>
</dbReference>
<gene>
    <name evidence="9" type="ORF">FRY74_04840</name>
</gene>